<protein>
    <submittedName>
        <fullName evidence="2">Uncharacterized protein</fullName>
    </submittedName>
</protein>
<sequence length="102" mass="11619">MVMAVVCVQPATDSDGKWPVVQQPTQSRSVHGPNFTHNTKLTLENEMLSRQLRRSRPRLGPRWESIRVDVVQGKSGSRDSLFLVDEETTRDERTSIEAKLDE</sequence>
<gene>
    <name evidence="2" type="ORF">HRR80_000159</name>
</gene>
<evidence type="ECO:0000313" key="3">
    <source>
        <dbReference type="Proteomes" id="UP001161757"/>
    </source>
</evidence>
<feature type="region of interest" description="Disordered" evidence="1">
    <location>
        <begin position="82"/>
        <end position="102"/>
    </location>
</feature>
<comment type="caution">
    <text evidence="2">The sequence shown here is derived from an EMBL/GenBank/DDBJ whole genome shotgun (WGS) entry which is preliminary data.</text>
</comment>
<reference evidence="2" key="1">
    <citation type="submission" date="2023-01" db="EMBL/GenBank/DDBJ databases">
        <title>Exophiala dermititidis isolated from Cystic Fibrosis Patient.</title>
        <authorList>
            <person name="Kurbessoian T."/>
            <person name="Crocker A."/>
            <person name="Murante D."/>
            <person name="Hogan D.A."/>
            <person name="Stajich J.E."/>
        </authorList>
    </citation>
    <scope>NUCLEOTIDE SEQUENCE</scope>
    <source>
        <strain evidence="2">Ex8</strain>
    </source>
</reference>
<evidence type="ECO:0000313" key="2">
    <source>
        <dbReference type="EMBL" id="KAJ8995384.1"/>
    </source>
</evidence>
<name>A0AAN6IXZ5_EXODE</name>
<dbReference type="EMBL" id="JAJGCB010000001">
    <property type="protein sequence ID" value="KAJ8995384.1"/>
    <property type="molecule type" value="Genomic_DNA"/>
</dbReference>
<organism evidence="2 3">
    <name type="scientific">Exophiala dermatitidis</name>
    <name type="common">Black yeast-like fungus</name>
    <name type="synonym">Wangiella dermatitidis</name>
    <dbReference type="NCBI Taxonomy" id="5970"/>
    <lineage>
        <taxon>Eukaryota</taxon>
        <taxon>Fungi</taxon>
        <taxon>Dikarya</taxon>
        <taxon>Ascomycota</taxon>
        <taxon>Pezizomycotina</taxon>
        <taxon>Eurotiomycetes</taxon>
        <taxon>Chaetothyriomycetidae</taxon>
        <taxon>Chaetothyriales</taxon>
        <taxon>Herpotrichiellaceae</taxon>
        <taxon>Exophiala</taxon>
    </lineage>
</organism>
<feature type="compositionally biased region" description="Basic and acidic residues" evidence="1">
    <location>
        <begin position="90"/>
        <end position="102"/>
    </location>
</feature>
<dbReference type="AlphaFoldDB" id="A0AAN6IXZ5"/>
<accession>A0AAN6IXZ5</accession>
<proteinExistence type="predicted"/>
<feature type="region of interest" description="Disordered" evidence="1">
    <location>
        <begin position="13"/>
        <end position="37"/>
    </location>
</feature>
<feature type="compositionally biased region" description="Polar residues" evidence="1">
    <location>
        <begin position="22"/>
        <end position="37"/>
    </location>
</feature>
<dbReference type="Proteomes" id="UP001161757">
    <property type="component" value="Unassembled WGS sequence"/>
</dbReference>
<evidence type="ECO:0000256" key="1">
    <source>
        <dbReference type="SAM" id="MobiDB-lite"/>
    </source>
</evidence>